<protein>
    <submittedName>
        <fullName evidence="3">Uncharacterized protein</fullName>
    </submittedName>
</protein>
<keyword evidence="2" id="KW-0732">Signal</keyword>
<dbReference type="Proteomes" id="UP000276215">
    <property type="component" value="Unassembled WGS sequence"/>
</dbReference>
<feature type="compositionally biased region" description="Polar residues" evidence="1">
    <location>
        <begin position="20"/>
        <end position="36"/>
    </location>
</feature>
<dbReference type="AlphaFoldDB" id="A0A3N4JJB8"/>
<evidence type="ECO:0000313" key="3">
    <source>
        <dbReference type="EMBL" id="RPA98343.1"/>
    </source>
</evidence>
<sequence length="150" mass="16037">MHYNLLTTVVLLLSGFASSAPTPTPQAGTHLSTLQARSPAPQDPTLSPLPMGDDYGFSYEDYGNSDYYPLMRRTDTTDPEKKKKKTKVTAGGIAGEAVGWKNKKVSEQKAAYNEAKTKQEKKGKKTKDPAAGAGAGDDDSETLPKLADDG</sequence>
<feature type="chain" id="PRO_5018083924" evidence="2">
    <location>
        <begin position="20"/>
        <end position="150"/>
    </location>
</feature>
<reference evidence="3 4" key="1">
    <citation type="journal article" date="2018" name="Nat. Ecol. Evol.">
        <title>Pezizomycetes genomes reveal the molecular basis of ectomycorrhizal truffle lifestyle.</title>
        <authorList>
            <person name="Murat C."/>
            <person name="Payen T."/>
            <person name="Noel B."/>
            <person name="Kuo A."/>
            <person name="Morin E."/>
            <person name="Chen J."/>
            <person name="Kohler A."/>
            <person name="Krizsan K."/>
            <person name="Balestrini R."/>
            <person name="Da Silva C."/>
            <person name="Montanini B."/>
            <person name="Hainaut M."/>
            <person name="Levati E."/>
            <person name="Barry K.W."/>
            <person name="Belfiori B."/>
            <person name="Cichocki N."/>
            <person name="Clum A."/>
            <person name="Dockter R.B."/>
            <person name="Fauchery L."/>
            <person name="Guy J."/>
            <person name="Iotti M."/>
            <person name="Le Tacon F."/>
            <person name="Lindquist E.A."/>
            <person name="Lipzen A."/>
            <person name="Malagnac F."/>
            <person name="Mello A."/>
            <person name="Molinier V."/>
            <person name="Miyauchi S."/>
            <person name="Poulain J."/>
            <person name="Riccioni C."/>
            <person name="Rubini A."/>
            <person name="Sitrit Y."/>
            <person name="Splivallo R."/>
            <person name="Traeger S."/>
            <person name="Wang M."/>
            <person name="Zifcakova L."/>
            <person name="Wipf D."/>
            <person name="Zambonelli A."/>
            <person name="Paolocci F."/>
            <person name="Nowrousian M."/>
            <person name="Ottonello S."/>
            <person name="Baldrian P."/>
            <person name="Spatafora J.W."/>
            <person name="Henrissat B."/>
            <person name="Nagy L.G."/>
            <person name="Aury J.M."/>
            <person name="Wincker P."/>
            <person name="Grigoriev I.V."/>
            <person name="Bonfante P."/>
            <person name="Martin F.M."/>
        </authorList>
    </citation>
    <scope>NUCLEOTIDE SEQUENCE [LARGE SCALE GENOMIC DNA]</scope>
    <source>
        <strain evidence="3 4">120613-1</strain>
    </source>
</reference>
<feature type="region of interest" description="Disordered" evidence="1">
    <location>
        <begin position="20"/>
        <end position="150"/>
    </location>
</feature>
<evidence type="ECO:0000256" key="1">
    <source>
        <dbReference type="SAM" id="MobiDB-lite"/>
    </source>
</evidence>
<evidence type="ECO:0000256" key="2">
    <source>
        <dbReference type="SAM" id="SignalP"/>
    </source>
</evidence>
<name>A0A3N4JJB8_9PEZI</name>
<feature type="signal peptide" evidence="2">
    <location>
        <begin position="1"/>
        <end position="19"/>
    </location>
</feature>
<feature type="compositionally biased region" description="Basic and acidic residues" evidence="1">
    <location>
        <begin position="72"/>
        <end position="81"/>
    </location>
</feature>
<organism evidence="3 4">
    <name type="scientific">Choiromyces venosus 120613-1</name>
    <dbReference type="NCBI Taxonomy" id="1336337"/>
    <lineage>
        <taxon>Eukaryota</taxon>
        <taxon>Fungi</taxon>
        <taxon>Dikarya</taxon>
        <taxon>Ascomycota</taxon>
        <taxon>Pezizomycotina</taxon>
        <taxon>Pezizomycetes</taxon>
        <taxon>Pezizales</taxon>
        <taxon>Tuberaceae</taxon>
        <taxon>Choiromyces</taxon>
    </lineage>
</organism>
<gene>
    <name evidence="3" type="ORF">L873DRAFT_1808292</name>
</gene>
<evidence type="ECO:0000313" key="4">
    <source>
        <dbReference type="Proteomes" id="UP000276215"/>
    </source>
</evidence>
<keyword evidence="4" id="KW-1185">Reference proteome</keyword>
<proteinExistence type="predicted"/>
<dbReference type="EMBL" id="ML120396">
    <property type="protein sequence ID" value="RPA98343.1"/>
    <property type="molecule type" value="Genomic_DNA"/>
</dbReference>
<accession>A0A3N4JJB8</accession>